<organism evidence="3 5">
    <name type="scientific">Modestobacter muralis</name>
    <dbReference type="NCBI Taxonomy" id="1608614"/>
    <lineage>
        <taxon>Bacteria</taxon>
        <taxon>Bacillati</taxon>
        <taxon>Actinomycetota</taxon>
        <taxon>Actinomycetes</taxon>
        <taxon>Geodermatophilales</taxon>
        <taxon>Geodermatophilaceae</taxon>
        <taxon>Modestobacter</taxon>
    </lineage>
</organism>
<evidence type="ECO:0000313" key="5">
    <source>
        <dbReference type="Proteomes" id="UP000468828"/>
    </source>
</evidence>
<feature type="compositionally biased region" description="Low complexity" evidence="1">
    <location>
        <begin position="51"/>
        <end position="70"/>
    </location>
</feature>
<sequence>MSTQDWDAVPPYAGPPTTAPQSGPSWPPPQPYGQQAYGALQPYGQQPWDPPACGQPQWGQPQWPQPQGGQPPWGPAPWGPPQPWGPPARAERPGLHVAAAVLAFVSTVLVVVGTIWAMAFSALSSLARGSSAGISGWTALIQLVLAGLLVAGGVRVLGGSRRWLLGAAALQLALSLYWVAVLDDVAPATLSEGVFVLPAVFAVLALLAGGLPFLPELRRWLHRRSGRTAGEPQPLQQPEPTRPPWA</sequence>
<dbReference type="AlphaFoldDB" id="A0A6P0ESY6"/>
<keyword evidence="2" id="KW-1133">Transmembrane helix</keyword>
<keyword evidence="5" id="KW-1185">Reference proteome</keyword>
<feature type="region of interest" description="Disordered" evidence="1">
    <location>
        <begin position="1"/>
        <end position="89"/>
    </location>
</feature>
<dbReference type="EMBL" id="JAAGWH010000014">
    <property type="protein sequence ID" value="NEK93953.1"/>
    <property type="molecule type" value="Genomic_DNA"/>
</dbReference>
<keyword evidence="2" id="KW-0472">Membrane</keyword>
<comment type="caution">
    <text evidence="3">The sequence shown here is derived from an EMBL/GenBank/DDBJ whole genome shotgun (WGS) entry which is preliminary data.</text>
</comment>
<keyword evidence="2" id="KW-0812">Transmembrane</keyword>
<reference evidence="3 5" key="1">
    <citation type="submission" date="2020-01" db="EMBL/GenBank/DDBJ databases">
        <title>the WGS Modestobacter muralis CPCC 204518.</title>
        <authorList>
            <person name="Jiang Z."/>
        </authorList>
    </citation>
    <scope>NUCLEOTIDE SEQUENCE [LARGE SCALE GENOMIC DNA]</scope>
    <source>
        <strain evidence="3 5">DSM 100205</strain>
    </source>
</reference>
<dbReference type="Proteomes" id="UP000468828">
    <property type="component" value="Unassembled WGS sequence"/>
</dbReference>
<dbReference type="Proteomes" id="UP000471152">
    <property type="component" value="Unassembled WGS sequence"/>
</dbReference>
<evidence type="ECO:0000313" key="6">
    <source>
        <dbReference type="Proteomes" id="UP000471152"/>
    </source>
</evidence>
<evidence type="ECO:0000256" key="1">
    <source>
        <dbReference type="SAM" id="MobiDB-lite"/>
    </source>
</evidence>
<gene>
    <name evidence="4" type="ORF">G3R41_07155</name>
    <name evidence="3" type="ORF">GCU67_07155</name>
</gene>
<feature type="compositionally biased region" description="Pro residues" evidence="1">
    <location>
        <begin position="235"/>
        <end position="246"/>
    </location>
</feature>
<feature type="compositionally biased region" description="Pro residues" evidence="1">
    <location>
        <begin position="72"/>
        <end position="86"/>
    </location>
</feature>
<dbReference type="RefSeq" id="WP_163610412.1">
    <property type="nucleotide sequence ID" value="NZ_JAAGWB010000014.1"/>
</dbReference>
<feature type="region of interest" description="Disordered" evidence="1">
    <location>
        <begin position="227"/>
        <end position="246"/>
    </location>
</feature>
<feature type="transmembrane region" description="Helical" evidence="2">
    <location>
        <begin position="193"/>
        <end position="214"/>
    </location>
</feature>
<evidence type="ECO:0000313" key="3">
    <source>
        <dbReference type="EMBL" id="NEK93953.1"/>
    </source>
</evidence>
<evidence type="ECO:0000256" key="2">
    <source>
        <dbReference type="SAM" id="Phobius"/>
    </source>
</evidence>
<feature type="transmembrane region" description="Helical" evidence="2">
    <location>
        <begin position="97"/>
        <end position="119"/>
    </location>
</feature>
<feature type="transmembrane region" description="Helical" evidence="2">
    <location>
        <begin position="163"/>
        <end position="181"/>
    </location>
</feature>
<dbReference type="EMBL" id="JAAGWB010000014">
    <property type="protein sequence ID" value="NEN50720.1"/>
    <property type="molecule type" value="Genomic_DNA"/>
</dbReference>
<protein>
    <submittedName>
        <fullName evidence="3">Uncharacterized protein</fullName>
    </submittedName>
</protein>
<reference evidence="4 6" key="2">
    <citation type="submission" date="2020-02" db="EMBL/GenBank/DDBJ databases">
        <title>The WGS of Modestobacter muralis DSM 100205.</title>
        <authorList>
            <person name="Jiang Z."/>
        </authorList>
    </citation>
    <scope>NUCLEOTIDE SEQUENCE [LARGE SCALE GENOMIC DNA]</scope>
    <source>
        <strain evidence="4 6">DSM 100205</strain>
    </source>
</reference>
<name>A0A6P0ESY6_9ACTN</name>
<feature type="transmembrane region" description="Helical" evidence="2">
    <location>
        <begin position="131"/>
        <end position="151"/>
    </location>
</feature>
<proteinExistence type="predicted"/>
<evidence type="ECO:0000313" key="4">
    <source>
        <dbReference type="EMBL" id="NEN50720.1"/>
    </source>
</evidence>
<accession>A0A6P0ESY6</accession>